<keyword evidence="4" id="KW-0804">Transcription</keyword>
<dbReference type="InterPro" id="IPR036388">
    <property type="entry name" value="WH-like_DNA-bd_sf"/>
</dbReference>
<dbReference type="RefSeq" id="WP_201660513.1">
    <property type="nucleotide sequence ID" value="NZ_CAJHCS010000040.1"/>
</dbReference>
<dbReference type="InterPro" id="IPR005119">
    <property type="entry name" value="LysR_subst-bd"/>
</dbReference>
<keyword evidence="7" id="KW-1185">Reference proteome</keyword>
<sequence length="303" mass="32831">MEIRLLRAFLTVTNLRHFGRAAETLHLSQPALSKQIVALEESLGGRLFERGRHGAELTAFGEAFLPDAEALVRDADDVLARAREASSGRRGHLRIGLCLSTLTLAPPLIAAYRAANPQIGVTLNDLSSAEQTRRMFAGKLDVGFVRLPAADGLSAFAVIDESLGLALPPHAKWKRLPAKLDEFNELGFVALARSRGPGTAAMIDAWCAERGFVPRVIQQADDIQSVLAAVAAGVGVAFVPSRAEHLLRDARVLRLKDASAQWRVGLAWQTERDDPVVARFVDYVRDHLRAAAKHKAGTDDVTA</sequence>
<comment type="similarity">
    <text evidence="1">Belongs to the LysR transcriptional regulatory family.</text>
</comment>
<dbReference type="InterPro" id="IPR036390">
    <property type="entry name" value="WH_DNA-bd_sf"/>
</dbReference>
<dbReference type="Pfam" id="PF03466">
    <property type="entry name" value="LysR_substrate"/>
    <property type="match status" value="1"/>
</dbReference>
<dbReference type="PANTHER" id="PTHR30346">
    <property type="entry name" value="TRANSCRIPTIONAL DUAL REGULATOR HCAR-RELATED"/>
    <property type="match status" value="1"/>
</dbReference>
<dbReference type="SUPFAM" id="SSF53850">
    <property type="entry name" value="Periplasmic binding protein-like II"/>
    <property type="match status" value="1"/>
</dbReference>
<dbReference type="Pfam" id="PF00126">
    <property type="entry name" value="HTH_1"/>
    <property type="match status" value="1"/>
</dbReference>
<evidence type="ECO:0000256" key="1">
    <source>
        <dbReference type="ARBA" id="ARBA00009437"/>
    </source>
</evidence>
<dbReference type="SUPFAM" id="SSF46785">
    <property type="entry name" value="Winged helix' DNA-binding domain"/>
    <property type="match status" value="1"/>
</dbReference>
<evidence type="ECO:0000259" key="5">
    <source>
        <dbReference type="PROSITE" id="PS50931"/>
    </source>
</evidence>
<keyword evidence="2" id="KW-0805">Transcription regulation</keyword>
<dbReference type="PROSITE" id="PS50931">
    <property type="entry name" value="HTH_LYSR"/>
    <property type="match status" value="1"/>
</dbReference>
<dbReference type="PRINTS" id="PR00039">
    <property type="entry name" value="HTHLYSR"/>
</dbReference>
<feature type="domain" description="HTH lysR-type" evidence="5">
    <location>
        <begin position="1"/>
        <end position="58"/>
    </location>
</feature>
<organism evidence="6 7">
    <name type="scientific">Paraburkholderia sabiae</name>
    <dbReference type="NCBI Taxonomy" id="273251"/>
    <lineage>
        <taxon>Bacteria</taxon>
        <taxon>Pseudomonadati</taxon>
        <taxon>Pseudomonadota</taxon>
        <taxon>Betaproteobacteria</taxon>
        <taxon>Burkholderiales</taxon>
        <taxon>Burkholderiaceae</taxon>
        <taxon>Paraburkholderia</taxon>
    </lineage>
</organism>
<gene>
    <name evidence="6" type="ORF">V4C55_40320</name>
</gene>
<dbReference type="CDD" id="cd08414">
    <property type="entry name" value="PBP2_LTTR_aromatics_like"/>
    <property type="match status" value="1"/>
</dbReference>
<dbReference type="Gene3D" id="3.40.190.10">
    <property type="entry name" value="Periplasmic binding protein-like II"/>
    <property type="match status" value="2"/>
</dbReference>
<dbReference type="InterPro" id="IPR000847">
    <property type="entry name" value="LysR_HTH_N"/>
</dbReference>
<dbReference type="Gene3D" id="1.10.10.10">
    <property type="entry name" value="Winged helix-like DNA-binding domain superfamily/Winged helix DNA-binding domain"/>
    <property type="match status" value="1"/>
</dbReference>
<name>A0ABU9QRB1_9BURK</name>
<evidence type="ECO:0000313" key="7">
    <source>
        <dbReference type="Proteomes" id="UP001494588"/>
    </source>
</evidence>
<dbReference type="Proteomes" id="UP001494588">
    <property type="component" value="Unassembled WGS sequence"/>
</dbReference>
<dbReference type="EMBL" id="JAZHGC010000065">
    <property type="protein sequence ID" value="MEM5291962.1"/>
    <property type="molecule type" value="Genomic_DNA"/>
</dbReference>
<evidence type="ECO:0000256" key="4">
    <source>
        <dbReference type="ARBA" id="ARBA00023163"/>
    </source>
</evidence>
<comment type="caution">
    <text evidence="6">The sequence shown here is derived from an EMBL/GenBank/DDBJ whole genome shotgun (WGS) entry which is preliminary data.</text>
</comment>
<accession>A0ABU9QRB1</accession>
<evidence type="ECO:0000256" key="3">
    <source>
        <dbReference type="ARBA" id="ARBA00023125"/>
    </source>
</evidence>
<keyword evidence="3" id="KW-0238">DNA-binding</keyword>
<evidence type="ECO:0000256" key="2">
    <source>
        <dbReference type="ARBA" id="ARBA00023015"/>
    </source>
</evidence>
<dbReference type="PANTHER" id="PTHR30346:SF28">
    <property type="entry name" value="HTH-TYPE TRANSCRIPTIONAL REGULATOR CYNR"/>
    <property type="match status" value="1"/>
</dbReference>
<evidence type="ECO:0000313" key="6">
    <source>
        <dbReference type="EMBL" id="MEM5291962.1"/>
    </source>
</evidence>
<proteinExistence type="inferred from homology"/>
<protein>
    <submittedName>
        <fullName evidence="6">LysR substrate-binding domain-containing protein</fullName>
    </submittedName>
</protein>
<reference evidence="6 7" key="1">
    <citation type="submission" date="2024-01" db="EMBL/GenBank/DDBJ databases">
        <title>The diversity of rhizobia nodulating Mimosa spp. in eleven states of Brazil covering several biomes is determined by host plant, location, and edaphic factors.</title>
        <authorList>
            <person name="Rouws L."/>
            <person name="Barauna A."/>
            <person name="Beukes C."/>
            <person name="De Faria S.M."/>
            <person name="Gross E."/>
            <person name="Dos Reis Junior F.B."/>
            <person name="Simon M."/>
            <person name="Maluk M."/>
            <person name="Odee D.W."/>
            <person name="Kenicer G."/>
            <person name="Young J.P.W."/>
            <person name="Reis V.M."/>
            <person name="Zilli J."/>
            <person name="James E.K."/>
        </authorList>
    </citation>
    <scope>NUCLEOTIDE SEQUENCE [LARGE SCALE GENOMIC DNA]</scope>
    <source>
        <strain evidence="6 7">JPY77</strain>
    </source>
</reference>